<dbReference type="Proteomes" id="UP000824533">
    <property type="component" value="Linkage Group LG13"/>
</dbReference>
<evidence type="ECO:0000313" key="2">
    <source>
        <dbReference type="Proteomes" id="UP000824533"/>
    </source>
</evidence>
<keyword evidence="2" id="KW-1185">Reference proteome</keyword>
<organism evidence="1 2">
    <name type="scientific">Dendrolimus kikuchii</name>
    <dbReference type="NCBI Taxonomy" id="765133"/>
    <lineage>
        <taxon>Eukaryota</taxon>
        <taxon>Metazoa</taxon>
        <taxon>Ecdysozoa</taxon>
        <taxon>Arthropoda</taxon>
        <taxon>Hexapoda</taxon>
        <taxon>Insecta</taxon>
        <taxon>Pterygota</taxon>
        <taxon>Neoptera</taxon>
        <taxon>Endopterygota</taxon>
        <taxon>Lepidoptera</taxon>
        <taxon>Glossata</taxon>
        <taxon>Ditrysia</taxon>
        <taxon>Bombycoidea</taxon>
        <taxon>Lasiocampidae</taxon>
        <taxon>Dendrolimus</taxon>
    </lineage>
</organism>
<sequence>MTNPVAFSQMLREKQMANSDFQLVVKKKHVDATLAEDYLNSNSREFYPIGCKDYDGEGFDSYNNKIHFSNNKGLLKRNWDRKEGIQQNSFLKLAKEIRNKMELISQLDYMIRKHPIEETKICLSLVEQQLLLWNQFKPDFEGEYNDDAYVPVHYMTDKSSLLSFGLLTRALHHRVLLIAATKDVAVIVHLFTEICHSVGLTHVKAVFVNKEEDSDLSDDMCLKECVGVITEKSDMESALDVFLGSTTSAPWKLSKIWIQECIYDEFKLALVRKCHIKKSDASSNETKSSESEFIFEEKRLLIDCTENSPNIAKSNLHTITVEAYRTNKELITLINDNSLFLSLWASDISEANEIAYAVTTPVVWINDYGCFIGPPKASQAIFSEVSSHEDEIYKHMYWLDKTSITVMSENLNKWKKLSYEKRKETIQNVISAKMEDMTVKGHIDEVSKWIHEINQPDPYKFIDITKGKICVGIDSIPEDDTYFDFKQTSVVDALQVLLHGSCIIIGAHTELYQKDIFDALLKAGVPVISEISIKEEKEESSQRRQVKLLLPYYINTLKTRVIISNYGTIFAN</sequence>
<proteinExistence type="predicted"/>
<gene>
    <name evidence="1" type="ORF">K1T71_008003</name>
</gene>
<reference evidence="1 2" key="1">
    <citation type="journal article" date="2021" name="Front. Genet.">
        <title>Chromosome-Level Genome Assembly Reveals Significant Gene Expansion in the Toll and IMD Signaling Pathways of Dendrolimus kikuchii.</title>
        <authorList>
            <person name="Zhou J."/>
            <person name="Wu P."/>
            <person name="Xiong Z."/>
            <person name="Liu N."/>
            <person name="Zhao N."/>
            <person name="Ji M."/>
            <person name="Qiu Y."/>
            <person name="Yang B."/>
        </authorList>
    </citation>
    <scope>NUCLEOTIDE SEQUENCE [LARGE SCALE GENOMIC DNA]</scope>
    <source>
        <strain evidence="1">Ann1</strain>
    </source>
</reference>
<evidence type="ECO:0000313" key="1">
    <source>
        <dbReference type="EMBL" id="KAJ0176824.1"/>
    </source>
</evidence>
<dbReference type="EMBL" id="CM034399">
    <property type="protein sequence ID" value="KAJ0176824.1"/>
    <property type="molecule type" value="Genomic_DNA"/>
</dbReference>
<protein>
    <submittedName>
        <fullName evidence="1">Uncharacterized protein</fullName>
    </submittedName>
</protein>
<accession>A0ACC1CYQ3</accession>
<name>A0ACC1CYQ3_9NEOP</name>
<comment type="caution">
    <text evidence="1">The sequence shown here is derived from an EMBL/GenBank/DDBJ whole genome shotgun (WGS) entry which is preliminary data.</text>
</comment>